<name>A0ABQ6I9T2_9MICO</name>
<reference evidence="4" key="1">
    <citation type="journal article" date="2019" name="Int. J. Syst. Evol. Microbiol.">
        <title>The Global Catalogue of Microorganisms (GCM) 10K type strain sequencing project: providing services to taxonomists for standard genome sequencing and annotation.</title>
        <authorList>
            <consortium name="The Broad Institute Genomics Platform"/>
            <consortium name="The Broad Institute Genome Sequencing Center for Infectious Disease"/>
            <person name="Wu L."/>
            <person name="Ma J."/>
        </authorList>
    </citation>
    <scope>NUCLEOTIDE SEQUENCE [LARGE SCALE GENOMIC DNA]</scope>
    <source>
        <strain evidence="4">NBRC 112299</strain>
    </source>
</reference>
<evidence type="ECO:0000256" key="1">
    <source>
        <dbReference type="SAM" id="MobiDB-lite"/>
    </source>
</evidence>
<dbReference type="Proteomes" id="UP001157125">
    <property type="component" value="Unassembled WGS sequence"/>
</dbReference>
<keyword evidence="2" id="KW-0732">Signal</keyword>
<accession>A0ABQ6I9T2</accession>
<dbReference type="EMBL" id="BSUN01000001">
    <property type="protein sequence ID" value="GMA34490.1"/>
    <property type="molecule type" value="Genomic_DNA"/>
</dbReference>
<proteinExistence type="predicted"/>
<protein>
    <submittedName>
        <fullName evidence="3">Uncharacterized protein</fullName>
    </submittedName>
</protein>
<feature type="compositionally biased region" description="Basic residues" evidence="1">
    <location>
        <begin position="262"/>
        <end position="282"/>
    </location>
</feature>
<gene>
    <name evidence="3" type="ORF">GCM10025876_06940</name>
</gene>
<feature type="chain" id="PRO_5045317347" evidence="2">
    <location>
        <begin position="34"/>
        <end position="282"/>
    </location>
</feature>
<evidence type="ECO:0000313" key="3">
    <source>
        <dbReference type="EMBL" id="GMA34490.1"/>
    </source>
</evidence>
<feature type="signal peptide" evidence="2">
    <location>
        <begin position="1"/>
        <end position="33"/>
    </location>
</feature>
<evidence type="ECO:0000256" key="2">
    <source>
        <dbReference type="SAM" id="SignalP"/>
    </source>
</evidence>
<comment type="caution">
    <text evidence="3">The sequence shown here is derived from an EMBL/GenBank/DDBJ whole genome shotgun (WGS) entry which is preliminary data.</text>
</comment>
<feature type="compositionally biased region" description="Low complexity" evidence="1">
    <location>
        <begin position="41"/>
        <end position="69"/>
    </location>
</feature>
<sequence length="282" mass="29815">MGRARRRRHAGIAATSVASVAVVAAAVMTPLLAGPSPLPVAPATTSPSASPSPAASAPTATSPEPSATPDHTPSTATTKATPLLDAASLLTDALPRTQDDPVEREDAQAALGCAWDEGDDPRRLALGRRGRRRMPGGMGLGLPLIFVETYLSRDDEGPAIVVGWDIMNLTDEPLVIDDESIAVLLEVPPGERGATDPEVAGLTLAADDLWFTSSDRATVQSLRCARLHPGTGRKPSGRDEAYRVHWRHYGQFVADPGVGGRPVHRRAPGTRARRRRGTRPHP</sequence>
<organism evidence="3 4">
    <name type="scientific">Demequina litorisediminis</name>
    <dbReference type="NCBI Taxonomy" id="1849022"/>
    <lineage>
        <taxon>Bacteria</taxon>
        <taxon>Bacillati</taxon>
        <taxon>Actinomycetota</taxon>
        <taxon>Actinomycetes</taxon>
        <taxon>Micrococcales</taxon>
        <taxon>Demequinaceae</taxon>
        <taxon>Demequina</taxon>
    </lineage>
</organism>
<feature type="region of interest" description="Disordered" evidence="1">
    <location>
        <begin position="40"/>
        <end position="80"/>
    </location>
</feature>
<feature type="region of interest" description="Disordered" evidence="1">
    <location>
        <begin position="257"/>
        <end position="282"/>
    </location>
</feature>
<keyword evidence="4" id="KW-1185">Reference proteome</keyword>
<evidence type="ECO:0000313" key="4">
    <source>
        <dbReference type="Proteomes" id="UP001157125"/>
    </source>
</evidence>